<feature type="domain" description="PBP" evidence="4">
    <location>
        <begin position="18"/>
        <end position="327"/>
    </location>
</feature>
<reference evidence="5" key="1">
    <citation type="submission" date="2021-01" db="EMBL/GenBank/DDBJ databases">
        <title>Whole genome shotgun sequence of Rugosimonospora africana NBRC 104875.</title>
        <authorList>
            <person name="Komaki H."/>
            <person name="Tamura T."/>
        </authorList>
    </citation>
    <scope>NUCLEOTIDE SEQUENCE</scope>
    <source>
        <strain evidence="5">NBRC 104875</strain>
    </source>
</reference>
<dbReference type="PANTHER" id="PTHR42996">
    <property type="entry name" value="PHOSPHATE-BINDING PROTEIN PSTS"/>
    <property type="match status" value="1"/>
</dbReference>
<sequence length="515" mass="53959">MALAVLTAPVPAFADTYVPIDGAGSSWAANAVNQWTTDVKQYGMRVTYAGNGSSDGRQRFLAQTVHFAASDIPFQQHPTDGSSPENPTPNTYAYMPIVAGGTAFMYNLKIGGRRVTNLRLSGPVIAKIFTGGITRWNDPAIVADNPGLNMPAEKIVPVIRSDGSGSSAQFSLWMQNQQLSIWNAFCAKHSCGLGATSYWPTFAGAIAQSGDLGVSGYVAQSYAEGAIGYVEYSYAINRGFPVAKMLNAAGYYTEPTPYNVAVALLKAKINTDASNPAVYLTQDLTDVYAYTDPRVYPMSSYSYFILPTVTSKKVSTDAGRTLAAFSYFFECQGQQQAPDLGYSPLPINLVQASFDQIKKIPGAVTQNINIQGCNNPTFSRDGHNKLVDVAPQPQACDKRGPTQCVNGTGGAKSQTTPSKGGTRTSGGGGSTTGVTASGSPTPGASLRYDPATDQYVGAGGDGGTDQAVAGVPVALAARRGWSGEQTLMLLAAAVVLGLVLAPGAVSLLLGGRRSR</sequence>
<comment type="caution">
    <text evidence="5">The sequence shown here is derived from an EMBL/GenBank/DDBJ whole genome shotgun (WGS) entry which is preliminary data.</text>
</comment>
<dbReference type="Gene3D" id="3.40.190.10">
    <property type="entry name" value="Periplasmic binding protein-like II"/>
    <property type="match status" value="2"/>
</dbReference>
<organism evidence="5 6">
    <name type="scientific">Rugosimonospora africana</name>
    <dbReference type="NCBI Taxonomy" id="556532"/>
    <lineage>
        <taxon>Bacteria</taxon>
        <taxon>Bacillati</taxon>
        <taxon>Actinomycetota</taxon>
        <taxon>Actinomycetes</taxon>
        <taxon>Micromonosporales</taxon>
        <taxon>Micromonosporaceae</taxon>
        <taxon>Rugosimonospora</taxon>
    </lineage>
</organism>
<dbReference type="InterPro" id="IPR024370">
    <property type="entry name" value="PBP_domain"/>
</dbReference>
<name>A0A8J3R252_9ACTN</name>
<dbReference type="InterPro" id="IPR050962">
    <property type="entry name" value="Phosphate-bind_PstS"/>
</dbReference>
<keyword evidence="3" id="KW-0812">Transmembrane</keyword>
<evidence type="ECO:0000313" key="5">
    <source>
        <dbReference type="EMBL" id="GIH20384.1"/>
    </source>
</evidence>
<keyword evidence="3" id="KW-0472">Membrane</keyword>
<keyword evidence="6" id="KW-1185">Reference proteome</keyword>
<dbReference type="Pfam" id="PF12849">
    <property type="entry name" value="PBP_like_2"/>
    <property type="match status" value="1"/>
</dbReference>
<evidence type="ECO:0000256" key="2">
    <source>
        <dbReference type="SAM" id="MobiDB-lite"/>
    </source>
</evidence>
<evidence type="ECO:0000256" key="1">
    <source>
        <dbReference type="ARBA" id="ARBA00008725"/>
    </source>
</evidence>
<dbReference type="CDD" id="cd13565">
    <property type="entry name" value="PBP2_PstS"/>
    <property type="match status" value="1"/>
</dbReference>
<comment type="similarity">
    <text evidence="1">Belongs to the PstS family.</text>
</comment>
<gene>
    <name evidence="5" type="primary">pstS_2</name>
    <name evidence="5" type="ORF">Raf01_85560</name>
</gene>
<feature type="region of interest" description="Disordered" evidence="2">
    <location>
        <begin position="393"/>
        <end position="446"/>
    </location>
</feature>
<proteinExistence type="inferred from homology"/>
<keyword evidence="3" id="KW-1133">Transmembrane helix</keyword>
<feature type="transmembrane region" description="Helical" evidence="3">
    <location>
        <begin position="487"/>
        <end position="509"/>
    </location>
</feature>
<feature type="compositionally biased region" description="Low complexity" evidence="2">
    <location>
        <begin position="432"/>
        <end position="443"/>
    </location>
</feature>
<evidence type="ECO:0000256" key="3">
    <source>
        <dbReference type="SAM" id="Phobius"/>
    </source>
</evidence>
<feature type="compositionally biased region" description="Polar residues" evidence="2">
    <location>
        <begin position="403"/>
        <end position="414"/>
    </location>
</feature>
<protein>
    <submittedName>
        <fullName evidence="5">Phosphate ABC transporter substrate-binding protein PstS</fullName>
    </submittedName>
</protein>
<evidence type="ECO:0000259" key="4">
    <source>
        <dbReference type="Pfam" id="PF12849"/>
    </source>
</evidence>
<evidence type="ECO:0000313" key="6">
    <source>
        <dbReference type="Proteomes" id="UP000642748"/>
    </source>
</evidence>
<dbReference type="SUPFAM" id="SSF53850">
    <property type="entry name" value="Periplasmic binding protein-like II"/>
    <property type="match status" value="1"/>
</dbReference>
<accession>A0A8J3R252</accession>
<dbReference type="AlphaFoldDB" id="A0A8J3R252"/>
<dbReference type="PANTHER" id="PTHR42996:SF1">
    <property type="entry name" value="PHOSPHATE-BINDING PROTEIN PSTS"/>
    <property type="match status" value="1"/>
</dbReference>
<dbReference type="EMBL" id="BONZ01000094">
    <property type="protein sequence ID" value="GIH20384.1"/>
    <property type="molecule type" value="Genomic_DNA"/>
</dbReference>
<dbReference type="Proteomes" id="UP000642748">
    <property type="component" value="Unassembled WGS sequence"/>
</dbReference>